<reference key="1">
    <citation type="submission" date="2009-08" db="EMBL/GenBank/DDBJ databases">
        <title>The genome sequence of Spirochaeta thermophila DSM6192.</title>
        <authorList>
            <person name="Angelov A."/>
            <person name="Mientus M."/>
            <person name="Wittenberg S."/>
            <person name="Lehmann R."/>
            <person name="Liesegang H."/>
            <person name="Daniel R."/>
            <person name="Liebl W."/>
        </authorList>
    </citation>
    <scope>NUCLEOTIDE SEQUENCE</scope>
    <source>
        <strain>DSM 6192</strain>
    </source>
</reference>
<evidence type="ECO:0000313" key="2">
    <source>
        <dbReference type="Proteomes" id="UP000001296"/>
    </source>
</evidence>
<dbReference type="EMBL" id="CP001698">
    <property type="protein sequence ID" value="ADN03010.1"/>
    <property type="molecule type" value="Genomic_DNA"/>
</dbReference>
<dbReference type="AlphaFoldDB" id="E0RQV4"/>
<protein>
    <recommendedName>
        <fullName evidence="3">Lipoprotein</fullName>
    </recommendedName>
</protein>
<dbReference type="Proteomes" id="UP000001296">
    <property type="component" value="Chromosome"/>
</dbReference>
<name>E0RQV4_WINT6</name>
<dbReference type="PROSITE" id="PS51257">
    <property type="entry name" value="PROKAR_LIPOPROTEIN"/>
    <property type="match status" value="1"/>
</dbReference>
<dbReference type="KEGG" id="sta:STHERM_c20790"/>
<sequence length="262" mass="28757">MKSSVRMGLLFLVLLLLGSCSTVGSALREGISEGIARSIAGSEETGEMEAEEEQPGMVIGPQWYGLATMQAQVAFAYTFSLGGYWLGQREFAPGEWVSFRITTSEGDELTAQRALLVQRDDGKEWWRVSYEVEGEEWIFEGLVDPEAEELLRLLARDPEGTEGEVPVEKGTWVQVGTVELTEESIEGAVVGTERITVSAGTFTARHLRYTVPGRDVSDWWLVESVPGGVVKWTGTTGDGERVTCELLDYGTDARPLLVKALE</sequence>
<accession>E0RQV4</accession>
<gene>
    <name evidence="1" type="ordered locus">STHERM_c20790</name>
</gene>
<reference evidence="1 2" key="2">
    <citation type="journal article" date="2010" name="J. Bacteriol.">
        <title>Genome sequence of the polysaccharide-degrading, thermophilic anaerobe Spirochaeta thermophila DSM 6192.</title>
        <authorList>
            <person name="Angelov A."/>
            <person name="Liebl S."/>
            <person name="Ballschmiter M."/>
            <person name="Bomeke M."/>
            <person name="Lehmann R."/>
            <person name="Liesegang H."/>
            <person name="Daniel R."/>
            <person name="Liebl W."/>
        </authorList>
    </citation>
    <scope>NUCLEOTIDE SEQUENCE [LARGE SCALE GENOMIC DNA]</scope>
    <source>
        <strain evidence="2">ATCC 49972 / DSM 6192 / RI 19.B1</strain>
    </source>
</reference>
<proteinExistence type="predicted"/>
<dbReference type="HOGENOM" id="CLU_1061333_0_0_12"/>
<dbReference type="PaxDb" id="665571-STHERM_c20790"/>
<dbReference type="RefSeq" id="WP_013314848.1">
    <property type="nucleotide sequence ID" value="NC_014484.1"/>
</dbReference>
<dbReference type="eggNOG" id="ENOG502ZWGY">
    <property type="taxonomic scope" value="Bacteria"/>
</dbReference>
<evidence type="ECO:0000313" key="1">
    <source>
        <dbReference type="EMBL" id="ADN03010.1"/>
    </source>
</evidence>
<organism evidence="1 2">
    <name type="scientific">Winmispira thermophila (strain ATCC 49972 / DSM 6192 / RI 19.B1)</name>
    <name type="common">Spirochaeta thermophila</name>
    <dbReference type="NCBI Taxonomy" id="665571"/>
    <lineage>
        <taxon>Bacteria</taxon>
        <taxon>Pseudomonadati</taxon>
        <taxon>Spirochaetota</taxon>
        <taxon>Spirochaetia</taxon>
        <taxon>Winmispirales</taxon>
        <taxon>Winmispiraceae</taxon>
        <taxon>Winmispira</taxon>
    </lineage>
</organism>
<evidence type="ECO:0008006" key="3">
    <source>
        <dbReference type="Google" id="ProtNLM"/>
    </source>
</evidence>